<proteinExistence type="predicted"/>
<dbReference type="Pfam" id="PF05635">
    <property type="entry name" value="23S_rRNA_IVP"/>
    <property type="match status" value="1"/>
</dbReference>
<evidence type="ECO:0000313" key="1">
    <source>
        <dbReference type="EMBL" id="OGY36955.1"/>
    </source>
</evidence>
<sequence>MNTTNSYRDLIVWQKAIDLVTQLYKITNKFPREEIYGLTSQMRRSAVSIPSNIAEGRNRGTKKDYVQFLRIAYGSGAELETQITICKRLKLIITAECIEIDSLLDEVMRMLNAMIRKLSTPKS</sequence>
<accession>A0A1G1XA65</accession>
<gene>
    <name evidence="1" type="ORF">A3E36_01145</name>
</gene>
<dbReference type="CDD" id="cd16377">
    <property type="entry name" value="23S_rRNA_IVP_like"/>
    <property type="match status" value="1"/>
</dbReference>
<dbReference type="Proteomes" id="UP000177941">
    <property type="component" value="Unassembled WGS sequence"/>
</dbReference>
<reference evidence="1 2" key="1">
    <citation type="journal article" date="2016" name="Nat. Commun.">
        <title>Thousands of microbial genomes shed light on interconnected biogeochemical processes in an aquifer system.</title>
        <authorList>
            <person name="Anantharaman K."/>
            <person name="Brown C.T."/>
            <person name="Hug L.A."/>
            <person name="Sharon I."/>
            <person name="Castelle C.J."/>
            <person name="Probst A.J."/>
            <person name="Thomas B.C."/>
            <person name="Singh A."/>
            <person name="Wilkins M.J."/>
            <person name="Karaoz U."/>
            <person name="Brodie E.L."/>
            <person name="Williams K.H."/>
            <person name="Hubbard S.S."/>
            <person name="Banfield J.F."/>
        </authorList>
    </citation>
    <scope>NUCLEOTIDE SEQUENCE [LARGE SCALE GENOMIC DNA]</scope>
</reference>
<dbReference type="InterPro" id="IPR012657">
    <property type="entry name" value="23S_rRNA-intervening_sequence"/>
</dbReference>
<dbReference type="PANTHER" id="PTHR38471">
    <property type="entry name" value="FOUR HELIX BUNDLE PROTEIN"/>
    <property type="match status" value="1"/>
</dbReference>
<name>A0A1G1XA65_9BACT</name>
<organism evidence="1 2">
    <name type="scientific">Candidatus Andersenbacteria bacterium RIFCSPHIGHO2_12_FULL_45_11b</name>
    <dbReference type="NCBI Taxonomy" id="1797282"/>
    <lineage>
        <taxon>Bacteria</taxon>
        <taxon>Candidatus Anderseniibacteriota</taxon>
    </lineage>
</organism>
<evidence type="ECO:0000313" key="2">
    <source>
        <dbReference type="Proteomes" id="UP000177941"/>
    </source>
</evidence>
<comment type="caution">
    <text evidence="1">The sequence shown here is derived from an EMBL/GenBank/DDBJ whole genome shotgun (WGS) entry which is preliminary data.</text>
</comment>
<dbReference type="AlphaFoldDB" id="A0A1G1XA65"/>
<dbReference type="InterPro" id="IPR036583">
    <property type="entry name" value="23S_rRNA_IVS_sf"/>
</dbReference>
<dbReference type="SUPFAM" id="SSF158446">
    <property type="entry name" value="IVS-encoded protein-like"/>
    <property type="match status" value="1"/>
</dbReference>
<dbReference type="EMBL" id="MHHS01000023">
    <property type="protein sequence ID" value="OGY36955.1"/>
    <property type="molecule type" value="Genomic_DNA"/>
</dbReference>
<dbReference type="Gene3D" id="1.20.1440.60">
    <property type="entry name" value="23S rRNA-intervening sequence"/>
    <property type="match status" value="1"/>
</dbReference>
<dbReference type="NCBIfam" id="NF008911">
    <property type="entry name" value="PRK12275.1-2"/>
    <property type="match status" value="1"/>
</dbReference>
<evidence type="ECO:0008006" key="3">
    <source>
        <dbReference type="Google" id="ProtNLM"/>
    </source>
</evidence>
<dbReference type="PANTHER" id="PTHR38471:SF2">
    <property type="entry name" value="FOUR HELIX BUNDLE PROTEIN"/>
    <property type="match status" value="1"/>
</dbReference>
<protein>
    <recommendedName>
        <fullName evidence="3">Four helix bundle protein</fullName>
    </recommendedName>
</protein>
<dbReference type="NCBIfam" id="TIGR02436">
    <property type="entry name" value="four helix bundle protein"/>
    <property type="match status" value="1"/>
</dbReference>